<comment type="caution">
    <text evidence="3">The sequence shown here is derived from an EMBL/GenBank/DDBJ whole genome shotgun (WGS) entry which is preliminary data.</text>
</comment>
<dbReference type="EMBL" id="MQVX01000001">
    <property type="protein sequence ID" value="PQJ14768.1"/>
    <property type="molecule type" value="Genomic_DNA"/>
</dbReference>
<reference evidence="4" key="1">
    <citation type="submission" date="2016-11" db="EMBL/GenBank/DDBJ databases">
        <title>Trade-off between light-utilization and light-protection in marine flavobacteria.</title>
        <authorList>
            <person name="Kumagai Y."/>
            <person name="Yoshizawa S."/>
            <person name="Kogure K."/>
        </authorList>
    </citation>
    <scope>NUCLEOTIDE SEQUENCE [LARGE SCALE GENOMIC DNA]</scope>
    <source>
        <strain evidence="4">SG-18</strain>
    </source>
</reference>
<dbReference type="InterPro" id="IPR025698">
    <property type="entry name" value="2TM_dom"/>
</dbReference>
<evidence type="ECO:0000313" key="3">
    <source>
        <dbReference type="EMBL" id="PQJ14768.1"/>
    </source>
</evidence>
<dbReference type="Pfam" id="PF13239">
    <property type="entry name" value="2TM"/>
    <property type="match status" value="1"/>
</dbReference>
<dbReference type="AlphaFoldDB" id="A0A2S7T589"/>
<evidence type="ECO:0000313" key="4">
    <source>
        <dbReference type="Proteomes" id="UP000239366"/>
    </source>
</evidence>
<feature type="transmembrane region" description="Helical" evidence="1">
    <location>
        <begin position="25"/>
        <end position="46"/>
    </location>
</feature>
<evidence type="ECO:0000256" key="1">
    <source>
        <dbReference type="SAM" id="Phobius"/>
    </source>
</evidence>
<keyword evidence="1" id="KW-1133">Transmembrane helix</keyword>
<dbReference type="OrthoDB" id="1495672at2"/>
<keyword evidence="1" id="KW-0812">Transmembrane</keyword>
<gene>
    <name evidence="3" type="ORF">BST99_02545</name>
</gene>
<organism evidence="3 4">
    <name type="scientific">Aureicoccus marinus</name>
    <dbReference type="NCBI Taxonomy" id="754435"/>
    <lineage>
        <taxon>Bacteria</taxon>
        <taxon>Pseudomonadati</taxon>
        <taxon>Bacteroidota</taxon>
        <taxon>Flavobacteriia</taxon>
        <taxon>Flavobacteriales</taxon>
        <taxon>Flavobacteriaceae</taxon>
        <taxon>Aureicoccus</taxon>
    </lineage>
</organism>
<feature type="transmembrane region" description="Helical" evidence="1">
    <location>
        <begin position="66"/>
        <end position="88"/>
    </location>
</feature>
<sequence>METTNQNKVYAYARARKRVQDIKEFYHHLFFYLLFNMPLLVFAEQIADLLRATVFDDPEFGKWIELNMYITPLFWGIGLLFHGLYTFIFKGRILKNWEEKQIQKYLDQE</sequence>
<keyword evidence="4" id="KW-1185">Reference proteome</keyword>
<proteinExistence type="predicted"/>
<name>A0A2S7T589_9FLAO</name>
<accession>A0A2S7T589</accession>
<protein>
    <recommendedName>
        <fullName evidence="2">2TM domain-containing protein</fullName>
    </recommendedName>
</protein>
<dbReference type="Proteomes" id="UP000239366">
    <property type="component" value="Unassembled WGS sequence"/>
</dbReference>
<keyword evidence="1" id="KW-0472">Membrane</keyword>
<dbReference type="RefSeq" id="WP_105000405.1">
    <property type="nucleotide sequence ID" value="NZ_MQVX01000001.1"/>
</dbReference>
<evidence type="ECO:0000259" key="2">
    <source>
        <dbReference type="Pfam" id="PF13239"/>
    </source>
</evidence>
<feature type="domain" description="2TM" evidence="2">
    <location>
        <begin position="14"/>
        <end position="106"/>
    </location>
</feature>